<evidence type="ECO:0000259" key="8">
    <source>
        <dbReference type="PROSITE" id="PS50102"/>
    </source>
</evidence>
<evidence type="ECO:0000256" key="3">
    <source>
        <dbReference type="ARBA" id="ARBA00022448"/>
    </source>
</evidence>
<feature type="region of interest" description="Disordered" evidence="7">
    <location>
        <begin position="549"/>
        <end position="576"/>
    </location>
</feature>
<accession>A0A1I7XFI4</accession>
<feature type="domain" description="RRM" evidence="8">
    <location>
        <begin position="1575"/>
        <end position="1675"/>
    </location>
</feature>
<dbReference type="Pfam" id="PF00076">
    <property type="entry name" value="RRM_1"/>
    <property type="match status" value="1"/>
</dbReference>
<dbReference type="GO" id="GO:0016192">
    <property type="term" value="P:vesicle-mediated transport"/>
    <property type="evidence" value="ECO:0007669"/>
    <property type="project" value="UniProtKB-KW"/>
</dbReference>
<evidence type="ECO:0000256" key="5">
    <source>
        <dbReference type="ARBA" id="ARBA00022892"/>
    </source>
</evidence>
<keyword evidence="4" id="KW-0256">Endoplasmic reticulum</keyword>
<dbReference type="GO" id="GO:0070971">
    <property type="term" value="C:endoplasmic reticulum exit site"/>
    <property type="evidence" value="ECO:0007669"/>
    <property type="project" value="TreeGrafter"/>
</dbReference>
<dbReference type="GO" id="GO:0007030">
    <property type="term" value="P:Golgi organization"/>
    <property type="evidence" value="ECO:0007669"/>
    <property type="project" value="TreeGrafter"/>
</dbReference>
<evidence type="ECO:0000256" key="2">
    <source>
        <dbReference type="ARBA" id="ARBA00005927"/>
    </source>
</evidence>
<feature type="region of interest" description="Disordered" evidence="7">
    <location>
        <begin position="385"/>
        <end position="421"/>
    </location>
</feature>
<comment type="subcellular location">
    <subcellularLocation>
        <location evidence="1">Endoplasmic reticulum</location>
    </subcellularLocation>
</comment>
<feature type="compositionally biased region" description="Low complexity" evidence="7">
    <location>
        <begin position="1400"/>
        <end position="1412"/>
    </location>
</feature>
<evidence type="ECO:0000256" key="1">
    <source>
        <dbReference type="ARBA" id="ARBA00004240"/>
    </source>
</evidence>
<feature type="domain" description="RRM" evidence="8">
    <location>
        <begin position="1683"/>
        <end position="1761"/>
    </location>
</feature>
<dbReference type="GO" id="GO:0003723">
    <property type="term" value="F:RNA binding"/>
    <property type="evidence" value="ECO:0007669"/>
    <property type="project" value="UniProtKB-UniRule"/>
</dbReference>
<keyword evidence="3" id="KW-0813">Transport</keyword>
<proteinExistence type="inferred from homology"/>
<dbReference type="Gene3D" id="3.30.70.330">
    <property type="match status" value="2"/>
</dbReference>
<feature type="compositionally biased region" description="Acidic residues" evidence="7">
    <location>
        <begin position="666"/>
        <end position="676"/>
    </location>
</feature>
<dbReference type="Proteomes" id="UP000095283">
    <property type="component" value="Unplaced"/>
</dbReference>
<evidence type="ECO:0000256" key="6">
    <source>
        <dbReference type="PROSITE-ProRule" id="PRU00176"/>
    </source>
</evidence>
<comment type="similarity">
    <text evidence="2">Belongs to the SEC16 family.</text>
</comment>
<organism evidence="9 10">
    <name type="scientific">Heterorhabditis bacteriophora</name>
    <name type="common">Entomopathogenic nematode worm</name>
    <dbReference type="NCBI Taxonomy" id="37862"/>
    <lineage>
        <taxon>Eukaryota</taxon>
        <taxon>Metazoa</taxon>
        <taxon>Ecdysozoa</taxon>
        <taxon>Nematoda</taxon>
        <taxon>Chromadorea</taxon>
        <taxon>Rhabditida</taxon>
        <taxon>Rhabditina</taxon>
        <taxon>Rhabditomorpha</taxon>
        <taxon>Strongyloidea</taxon>
        <taxon>Heterorhabditidae</taxon>
        <taxon>Heterorhabditis</taxon>
    </lineage>
</organism>
<dbReference type="PROSITE" id="PS50102">
    <property type="entry name" value="RRM"/>
    <property type="match status" value="2"/>
</dbReference>
<dbReference type="Gene3D" id="1.25.40.1030">
    <property type="match status" value="1"/>
</dbReference>
<protein>
    <submittedName>
        <fullName evidence="10">Protein transport protein sec16</fullName>
    </submittedName>
</protein>
<dbReference type="InterPro" id="IPR012677">
    <property type="entry name" value="Nucleotide-bd_a/b_plait_sf"/>
</dbReference>
<name>A0A1I7XFI4_HETBA</name>
<dbReference type="InterPro" id="IPR024298">
    <property type="entry name" value="Sec16_Sec23-bd"/>
</dbReference>
<feature type="region of interest" description="Disordered" evidence="7">
    <location>
        <begin position="1260"/>
        <end position="1295"/>
    </location>
</feature>
<reference evidence="10" key="1">
    <citation type="submission" date="2016-11" db="UniProtKB">
        <authorList>
            <consortium name="WormBaseParasite"/>
        </authorList>
    </citation>
    <scope>IDENTIFICATION</scope>
</reference>
<dbReference type="GO" id="GO:0070973">
    <property type="term" value="P:protein localization to endoplasmic reticulum exit site"/>
    <property type="evidence" value="ECO:0007669"/>
    <property type="project" value="TreeGrafter"/>
</dbReference>
<feature type="region of interest" description="Disordered" evidence="7">
    <location>
        <begin position="1347"/>
        <end position="1417"/>
    </location>
</feature>
<dbReference type="WBParaSite" id="Hba_16282">
    <property type="protein sequence ID" value="Hba_16282"/>
    <property type="gene ID" value="Hba_16282"/>
</dbReference>
<keyword evidence="6" id="KW-0694">RNA-binding</keyword>
<keyword evidence="9" id="KW-1185">Reference proteome</keyword>
<evidence type="ECO:0000313" key="9">
    <source>
        <dbReference type="Proteomes" id="UP000095283"/>
    </source>
</evidence>
<evidence type="ECO:0000313" key="10">
    <source>
        <dbReference type="WBParaSite" id="Hba_16282"/>
    </source>
</evidence>
<dbReference type="SMART" id="SM00360">
    <property type="entry name" value="RRM"/>
    <property type="match status" value="2"/>
</dbReference>
<dbReference type="InterPro" id="IPR000504">
    <property type="entry name" value="RRM_dom"/>
</dbReference>
<dbReference type="PANTHER" id="PTHR13402:SF6">
    <property type="entry name" value="SECRETORY 16, ISOFORM I"/>
    <property type="match status" value="1"/>
</dbReference>
<dbReference type="Pfam" id="PF12931">
    <property type="entry name" value="TPR_Sec16"/>
    <property type="match status" value="1"/>
</dbReference>
<sequence>MHQQQSCIPGQWDYVNLGTAPSQPYQWGNYAQQSTTVDYYHQQKNTDIKTDLIPPVHDNHYQKVHHTPIVPKKQLIGSNESYINDSGLSSQMEKTISERTKTSKHIEGAKDDECWDDDWERAEPESDVVLSIQEVTPSGGSNQTQLEPIACAISLERPSHEKSEAVSHIKSEKQNTIGYDYQQQFSTITSSPSVIPKPDELGHQQDQLPAVAQVAPILKEQVPELEYPVAVARVEPVSMSQSVNVQRVAPTLHAVQVRFYETFLDSEIVHSVNSVTQQQQLHETVIVDVPIVASLSSNPITEVVLPDSLKVSTTCRTSASANEDTSQVASIEYCITPEIGRIVETESPGSAQATSTPIVQNEADGVLRSSNTNVELHNVNRAAEVRSKLHPHNETQQPVVPTSADHSDSTQGSVSGMNGSVRKTVGNRCKVFKEQYSDIFGRLDQHRTNTVRSDFSTGSRMANPLMTANMSLNVNRRTLLPNARNTTNSKDLSLDDGRTYHKCNLNAMEKLNISNYSQPPPSLDRSIDLSCGTVGYGEDFVDAARRSRLNRSRPASHTKSEAGEVGPYKGFSRSRPRSSMYGYTGHSGIHAQQYYPGYYSSIRDPMIMPHADYYDQQKQYQMHMRRTQSTYDAPAYERFMRAGGRYGHYDAFNDDVAGSSVSDERSGEDDEEYERGECEEEVRRYTSQIHYGAAPIMSAYSVNGSSMPITAHTPGEEIYYFGAIHLDQDRVKSILYNYPPPPEYYSLLTPIEKAAYLFYASVYNKPYSDIRDFHNKFNREYYKFTCDGDTENMALWKICKSMKEEYYAKMLNCSQKAYEASQKQLFSDERDSIDGMSDRASVYDKDDDRTSDIMSIDSSQRAPLKHRTPHAFITFGPCGKMVTVHPDVSVSVAQIDDVKNVLRDNYNQRIIDAIKTFRGITFYNFSSFEHLNYLIFNISQRITGPDVARLLISASTTMPCYTHREKVSHFISSESVTSDKPSSNAGDPIAFDRFTHYLLGGHVDEAVDCALRDGLYADAIVLARRLFAGDARKLAQIEERFLATRPQCNPVMTLVSVASDQPAPILYKKTLIIFGYDQTNPPVDDTGSWRTHAAIVLANLSTATAMNTVYHLGRVLAKREYHSAADFCFLSVALLAGYDPFQPVESTEEESNIRRRIILIHAGLPDDEWDSTQCRFGFSLSDLHATEIFDYAVRLAGGVSPLANSIDYQRKRIQYAMLMTEYGGFSVDSFRYQWNSGVSRDSPVIGDQEVQDNQSEFFTMQPEAPRSRSESLAAEARDWHAERQDPLQMSPVSPVSPTVHVASVDPQHLSEFNVVRDRTDSIVSHHSTRISSYGERLCQTQRQGQDLLEQSSPNSFPSYYDNSYGSRDNLMKSEHTSEQTTNESTPIRKQASLNTNPVTQSHQQISSQQSCQDDLSGKVGLSTDNIKKSTSGSKGFFGNMKDKLMKAIPSGNEMILPDDSKPTIVWDATKGRYVGSGVEEEAMAAPPPKVDQIKQGPVPVAGGGLQAARTSGEQSNYSYMFGLGSRYFNPLNQASVGVTPSAPTPPPKIPAMPVPFGFIPTMPEDMQQAPLDSHRTLWMGDLQQNWDADFVAKAFKVFTLQSYYHHVSKYILQELNHDPSTVKMVTDKHSGILSGYCFVEFSNSEVAREAMLNANGNIIPNSDPPAKFNLSFANDPRVPSIEFNLFANNLHHEIDDADLYQVFGRRYRSCRGAKVYRNQDGSSRGLGFVRFGDQTEQQMALVEMNKTVVRGKEMILKLAAAKQRLPRHQIREGLQPHLISDMGVPIMQQHVPPPMVIQPPVVDTGPPEIEPLFIPTVEEANAELIENGDAWWEELEESLVLIRQLRSKMTKTQQHLINIQEPTRDTWPEYIKELNVMLKDLRETFDMLEHYAKQLPGQLPQIDPMNRLRTVFQEEQLDMYMMDTVEMMIDCCNWNEGNFVSSSIFLIFIYLFSNFPCFLHTFVQKARNILLICLQQTYSFLGEFLRMQRKKPSSVIPRPLSYSNWAHEKTPHAQFEIVFGQFQKDLLKNKTGIFPTFLERTAMGCIVEVDYYT</sequence>
<evidence type="ECO:0000256" key="7">
    <source>
        <dbReference type="SAM" id="MobiDB-lite"/>
    </source>
</evidence>
<dbReference type="GO" id="GO:0012507">
    <property type="term" value="C:ER to Golgi transport vesicle membrane"/>
    <property type="evidence" value="ECO:0007669"/>
    <property type="project" value="TreeGrafter"/>
</dbReference>
<feature type="region of interest" description="Disordered" evidence="7">
    <location>
        <begin position="653"/>
        <end position="676"/>
    </location>
</feature>
<dbReference type="PANTHER" id="PTHR13402">
    <property type="entry name" value="RGPR-RELATED"/>
    <property type="match status" value="1"/>
</dbReference>
<feature type="compositionally biased region" description="Basic and acidic residues" evidence="7">
    <location>
        <begin position="1265"/>
        <end position="1285"/>
    </location>
</feature>
<keyword evidence="5" id="KW-0931">ER-Golgi transport</keyword>
<feature type="compositionally biased region" description="Polar residues" evidence="7">
    <location>
        <begin position="409"/>
        <end position="418"/>
    </location>
</feature>
<dbReference type="InterPro" id="IPR035979">
    <property type="entry name" value="RBD_domain_sf"/>
</dbReference>
<evidence type="ECO:0000256" key="4">
    <source>
        <dbReference type="ARBA" id="ARBA00022824"/>
    </source>
</evidence>
<dbReference type="SUPFAM" id="SSF54928">
    <property type="entry name" value="RNA-binding domain, RBD"/>
    <property type="match status" value="1"/>
</dbReference>
<feature type="compositionally biased region" description="Polar residues" evidence="7">
    <location>
        <begin position="1347"/>
        <end position="1366"/>
    </location>
</feature>
<feature type="compositionally biased region" description="Polar residues" evidence="7">
    <location>
        <begin position="1378"/>
        <end position="1399"/>
    </location>
</feature>